<protein>
    <submittedName>
        <fullName evidence="1">Uncharacterized protein</fullName>
    </submittedName>
</protein>
<evidence type="ECO:0000313" key="2">
    <source>
        <dbReference type="Proteomes" id="UP001055879"/>
    </source>
</evidence>
<reference evidence="1 2" key="2">
    <citation type="journal article" date="2022" name="Mol. Ecol. Resour.">
        <title>The genomes of chicory, endive, great burdock and yacon provide insights into Asteraceae paleo-polyploidization history and plant inulin production.</title>
        <authorList>
            <person name="Fan W."/>
            <person name="Wang S."/>
            <person name="Wang H."/>
            <person name="Wang A."/>
            <person name="Jiang F."/>
            <person name="Liu H."/>
            <person name="Zhao H."/>
            <person name="Xu D."/>
            <person name="Zhang Y."/>
        </authorList>
    </citation>
    <scope>NUCLEOTIDE SEQUENCE [LARGE SCALE GENOMIC DNA]</scope>
    <source>
        <strain evidence="2">cv. Niubang</strain>
    </source>
</reference>
<comment type="caution">
    <text evidence="1">The sequence shown here is derived from an EMBL/GenBank/DDBJ whole genome shotgun (WGS) entry which is preliminary data.</text>
</comment>
<reference evidence="2" key="1">
    <citation type="journal article" date="2022" name="Mol. Ecol. Resour.">
        <title>The genomes of chicory, endive, great burdock and yacon provide insights into Asteraceae palaeo-polyploidization history and plant inulin production.</title>
        <authorList>
            <person name="Fan W."/>
            <person name="Wang S."/>
            <person name="Wang H."/>
            <person name="Wang A."/>
            <person name="Jiang F."/>
            <person name="Liu H."/>
            <person name="Zhao H."/>
            <person name="Xu D."/>
            <person name="Zhang Y."/>
        </authorList>
    </citation>
    <scope>NUCLEOTIDE SEQUENCE [LARGE SCALE GENOMIC DNA]</scope>
    <source>
        <strain evidence="2">cv. Niubang</strain>
    </source>
</reference>
<dbReference type="EMBL" id="CM042051">
    <property type="protein sequence ID" value="KAI3728245.1"/>
    <property type="molecule type" value="Genomic_DNA"/>
</dbReference>
<evidence type="ECO:0000313" key="1">
    <source>
        <dbReference type="EMBL" id="KAI3728245.1"/>
    </source>
</evidence>
<proteinExistence type="predicted"/>
<name>A0ACB9C1Z2_ARCLA</name>
<accession>A0ACB9C1Z2</accession>
<dbReference type="Proteomes" id="UP001055879">
    <property type="component" value="Linkage Group LG05"/>
</dbReference>
<keyword evidence="2" id="KW-1185">Reference proteome</keyword>
<sequence length="262" mass="29438">MEDDGGGGSSGLRTRSKAAPDWTVEESLILVNEVTAIEADCRDTLSSFQKWKIIVENCNALDVNRNLNQCRRKWDSLLSDYKKTKQSESKKASFNSELFKGIERYVREYDSDTDTDPEDLSNPLIAATAIVQSGSKNQSSTPQKHTIAEKAKATRRVKSEDDKAEECSSEQRVDRYTNTLDETLGLVEINREEHEEIMAEKLRENAELIEAIVRGQMGEDLVDRYNATYDSTRINGDKIIICLSNLAATLDELCKLQTDSIG</sequence>
<gene>
    <name evidence="1" type="ORF">L6452_16878</name>
</gene>
<organism evidence="1 2">
    <name type="scientific">Arctium lappa</name>
    <name type="common">Greater burdock</name>
    <name type="synonym">Lappa major</name>
    <dbReference type="NCBI Taxonomy" id="4217"/>
    <lineage>
        <taxon>Eukaryota</taxon>
        <taxon>Viridiplantae</taxon>
        <taxon>Streptophyta</taxon>
        <taxon>Embryophyta</taxon>
        <taxon>Tracheophyta</taxon>
        <taxon>Spermatophyta</taxon>
        <taxon>Magnoliopsida</taxon>
        <taxon>eudicotyledons</taxon>
        <taxon>Gunneridae</taxon>
        <taxon>Pentapetalae</taxon>
        <taxon>asterids</taxon>
        <taxon>campanulids</taxon>
        <taxon>Asterales</taxon>
        <taxon>Asteraceae</taxon>
        <taxon>Carduoideae</taxon>
        <taxon>Cardueae</taxon>
        <taxon>Arctiinae</taxon>
        <taxon>Arctium</taxon>
    </lineage>
</organism>